<dbReference type="Proteomes" id="UP000254978">
    <property type="component" value="Unassembled WGS sequence"/>
</dbReference>
<dbReference type="SUPFAM" id="SSF51735">
    <property type="entry name" value="NAD(P)-binding Rossmann-fold domains"/>
    <property type="match status" value="1"/>
</dbReference>
<dbReference type="EC" id="1.1.1.79" evidence="4"/>
<keyword evidence="2" id="KW-0520">NAD</keyword>
<dbReference type="Gene3D" id="3.40.50.720">
    <property type="entry name" value="NAD(P)-binding Rossmann-like Domain"/>
    <property type="match status" value="2"/>
</dbReference>
<dbReference type="PANTHER" id="PTHR43333:SF1">
    <property type="entry name" value="D-ISOMER SPECIFIC 2-HYDROXYACID DEHYDROGENASE NAD-BINDING DOMAIN-CONTAINING PROTEIN"/>
    <property type="match status" value="1"/>
</dbReference>
<reference evidence="4 5" key="1">
    <citation type="submission" date="2018-06" db="EMBL/GenBank/DDBJ databases">
        <authorList>
            <consortium name="Pathogen Informatics"/>
            <person name="Doyle S."/>
        </authorList>
    </citation>
    <scope>NUCLEOTIDE SEQUENCE [LARGE SCALE GENOMIC DNA]</scope>
    <source>
        <strain evidence="4 5">NCTC10821</strain>
    </source>
</reference>
<sequence>MSNIRTISTVLSTVPFTEAEIDQLRAAFAPAEFVWCPSDDDATIAAVLERADVAVLEGDLDDRFVAAPQLRWVHCDHSGLNRSARPDVFDKGLIVTGSAGRSAPALAQHGFYFALALTFEAQRLFEHQREHVWRGIDGYFWKEGLWGKTLGIVGFGHTGREMASLGKAFGMRVIVYRRNGETVPDNVDVLLAADNGDTIDPLVNQSDVIMLATQLTDATYHLFDGPRFAQMKSSAFIINLARGAVIDTAALIDALNRGEIAGAGLDVFEEEPLPADSPLWDAPNLVLTPHMTPRMPDKTQRSINTIVENVRRYRACEPLLNAITPRDAFTRSPLLAPALGAELPSHEKENRP</sequence>
<dbReference type="InterPro" id="IPR036291">
    <property type="entry name" value="NAD(P)-bd_dom_sf"/>
</dbReference>
<gene>
    <name evidence="4" type="primary">ghrB_2</name>
    <name evidence="4" type="ORF">NCTC10821_01746</name>
</gene>
<evidence type="ECO:0000313" key="5">
    <source>
        <dbReference type="Proteomes" id="UP000254978"/>
    </source>
</evidence>
<dbReference type="GO" id="GO:0051287">
    <property type="term" value="F:NAD binding"/>
    <property type="evidence" value="ECO:0007669"/>
    <property type="project" value="InterPro"/>
</dbReference>
<dbReference type="Pfam" id="PF02826">
    <property type="entry name" value="2-Hacid_dh_C"/>
    <property type="match status" value="1"/>
</dbReference>
<dbReference type="CDD" id="cd05300">
    <property type="entry name" value="2-Hacid_dh_1"/>
    <property type="match status" value="1"/>
</dbReference>
<dbReference type="GO" id="GO:0030267">
    <property type="term" value="F:glyoxylate reductase (NADPH) activity"/>
    <property type="evidence" value="ECO:0007669"/>
    <property type="project" value="UniProtKB-EC"/>
</dbReference>
<accession>A0A378TFD1</accession>
<evidence type="ECO:0000256" key="2">
    <source>
        <dbReference type="ARBA" id="ARBA00023027"/>
    </source>
</evidence>
<dbReference type="InterPro" id="IPR006140">
    <property type="entry name" value="D-isomer_DH_NAD-bd"/>
</dbReference>
<dbReference type="PROSITE" id="PS00671">
    <property type="entry name" value="D_2_HYDROXYACID_DH_3"/>
    <property type="match status" value="1"/>
</dbReference>
<keyword evidence="5" id="KW-1185">Reference proteome</keyword>
<feature type="domain" description="D-isomer specific 2-hydroxyacid dehydrogenase NAD-binding" evidence="3">
    <location>
        <begin position="113"/>
        <end position="291"/>
    </location>
</feature>
<dbReference type="PANTHER" id="PTHR43333">
    <property type="entry name" value="2-HACID_DH_C DOMAIN-CONTAINING PROTEIN"/>
    <property type="match status" value="1"/>
</dbReference>
<evidence type="ECO:0000259" key="3">
    <source>
        <dbReference type="Pfam" id="PF02826"/>
    </source>
</evidence>
<dbReference type="AlphaFoldDB" id="A0A378TFD1"/>
<evidence type="ECO:0000256" key="1">
    <source>
        <dbReference type="ARBA" id="ARBA00023002"/>
    </source>
</evidence>
<keyword evidence="1 4" id="KW-0560">Oxidoreductase</keyword>
<protein>
    <submittedName>
        <fullName evidence="4">D-isomer specific 2-hydroxyacid dehydrogenase NAD-binding protein</fullName>
        <ecNumber evidence="4">1.1.1.79</ecNumber>
    </submittedName>
</protein>
<name>A0A378TFD1_9MYCO</name>
<dbReference type="InterPro" id="IPR029753">
    <property type="entry name" value="D-isomer_DH_CS"/>
</dbReference>
<proteinExistence type="predicted"/>
<dbReference type="RefSeq" id="WP_197746426.1">
    <property type="nucleotide sequence ID" value="NZ_AP022600.1"/>
</dbReference>
<evidence type="ECO:0000313" key="4">
    <source>
        <dbReference type="EMBL" id="STZ58236.1"/>
    </source>
</evidence>
<organism evidence="4 5">
    <name type="scientific">Mycolicibacterium tokaiense</name>
    <dbReference type="NCBI Taxonomy" id="39695"/>
    <lineage>
        <taxon>Bacteria</taxon>
        <taxon>Bacillati</taxon>
        <taxon>Actinomycetota</taxon>
        <taxon>Actinomycetes</taxon>
        <taxon>Mycobacteriales</taxon>
        <taxon>Mycobacteriaceae</taxon>
        <taxon>Mycolicibacterium</taxon>
    </lineage>
</organism>
<dbReference type="SUPFAM" id="SSF52283">
    <property type="entry name" value="Formate/glycerate dehydrogenase catalytic domain-like"/>
    <property type="match status" value="1"/>
</dbReference>
<dbReference type="EMBL" id="UGQT01000001">
    <property type="protein sequence ID" value="STZ58236.1"/>
    <property type="molecule type" value="Genomic_DNA"/>
</dbReference>